<comment type="catalytic activity">
    <reaction evidence="11 12">
        <text>tRNA(Lys) + L-lysine + ATP = L-lysyl-tRNA(Lys) + AMP + diphosphate</text>
        <dbReference type="Rhea" id="RHEA:20792"/>
        <dbReference type="Rhea" id="RHEA-COMP:9696"/>
        <dbReference type="Rhea" id="RHEA-COMP:9697"/>
        <dbReference type="ChEBI" id="CHEBI:30616"/>
        <dbReference type="ChEBI" id="CHEBI:32551"/>
        <dbReference type="ChEBI" id="CHEBI:33019"/>
        <dbReference type="ChEBI" id="CHEBI:78442"/>
        <dbReference type="ChEBI" id="CHEBI:78529"/>
        <dbReference type="ChEBI" id="CHEBI:456215"/>
        <dbReference type="EC" id="6.1.1.6"/>
    </reaction>
</comment>
<evidence type="ECO:0000256" key="12">
    <source>
        <dbReference type="RuleBase" id="RU003748"/>
    </source>
</evidence>
<dbReference type="SUPFAM" id="SSF50249">
    <property type="entry name" value="Nucleic acid-binding proteins"/>
    <property type="match status" value="1"/>
</dbReference>
<keyword evidence="6" id="KW-0547">Nucleotide-binding</keyword>
<dbReference type="Pfam" id="PF00152">
    <property type="entry name" value="tRNA-synt_2"/>
    <property type="match status" value="1"/>
</dbReference>
<evidence type="ECO:0000259" key="14">
    <source>
        <dbReference type="PROSITE" id="PS50862"/>
    </source>
</evidence>
<feature type="region of interest" description="Disordered" evidence="13">
    <location>
        <begin position="650"/>
        <end position="677"/>
    </location>
</feature>
<comment type="similarity">
    <text evidence="2">Belongs to the class-II aminoacyl-tRNA synthetase family.</text>
</comment>
<evidence type="ECO:0000256" key="10">
    <source>
        <dbReference type="ARBA" id="ARBA00030563"/>
    </source>
</evidence>
<evidence type="ECO:0000256" key="6">
    <source>
        <dbReference type="ARBA" id="ARBA00022741"/>
    </source>
</evidence>
<evidence type="ECO:0000256" key="9">
    <source>
        <dbReference type="ARBA" id="ARBA00023146"/>
    </source>
</evidence>
<dbReference type="InterPro" id="IPR002313">
    <property type="entry name" value="Lys-tRNA-ligase_II"/>
</dbReference>
<dbReference type="InterPro" id="IPR006195">
    <property type="entry name" value="aa-tRNA-synth_II"/>
</dbReference>
<evidence type="ECO:0000256" key="4">
    <source>
        <dbReference type="ARBA" id="ARBA00022490"/>
    </source>
</evidence>
<evidence type="ECO:0000313" key="16">
    <source>
        <dbReference type="Proteomes" id="UP001431209"/>
    </source>
</evidence>
<proteinExistence type="inferred from homology"/>
<dbReference type="FunFam" id="3.30.930.10:FF:000238">
    <property type="entry name" value="Lysine--tRNA ligase"/>
    <property type="match status" value="1"/>
</dbReference>
<dbReference type="PANTHER" id="PTHR42918:SF9">
    <property type="entry name" value="LYSINE--TRNA LIGASE"/>
    <property type="match status" value="1"/>
</dbReference>
<keyword evidence="9" id="KW-0030">Aminoacyl-tRNA synthetase</keyword>
<evidence type="ECO:0000256" key="11">
    <source>
        <dbReference type="ARBA" id="ARBA00048573"/>
    </source>
</evidence>
<evidence type="ECO:0000313" key="15">
    <source>
        <dbReference type="EMBL" id="KAL0491198.1"/>
    </source>
</evidence>
<dbReference type="GO" id="GO:0004824">
    <property type="term" value="F:lysine-tRNA ligase activity"/>
    <property type="evidence" value="ECO:0007669"/>
    <property type="project" value="UniProtKB-EC"/>
</dbReference>
<keyword evidence="4" id="KW-0963">Cytoplasm</keyword>
<dbReference type="InterPro" id="IPR018149">
    <property type="entry name" value="Lys-tRNA-synth_II_C"/>
</dbReference>
<keyword evidence="8" id="KW-0648">Protein biosynthesis</keyword>
<evidence type="ECO:0000256" key="13">
    <source>
        <dbReference type="SAM" id="MobiDB-lite"/>
    </source>
</evidence>
<dbReference type="PRINTS" id="PR00982">
    <property type="entry name" value="TRNASYNTHLYS"/>
</dbReference>
<feature type="region of interest" description="Disordered" evidence="13">
    <location>
        <begin position="84"/>
        <end position="125"/>
    </location>
</feature>
<dbReference type="GO" id="GO:0000049">
    <property type="term" value="F:tRNA binding"/>
    <property type="evidence" value="ECO:0007669"/>
    <property type="project" value="TreeGrafter"/>
</dbReference>
<dbReference type="FunFam" id="2.40.50.140:FF:000050">
    <property type="entry name" value="Lysine--tRNA ligase"/>
    <property type="match status" value="1"/>
</dbReference>
<feature type="domain" description="Aminoacyl-transfer RNA synthetases class-II family profile" evidence="14">
    <location>
        <begin position="308"/>
        <end position="649"/>
    </location>
</feature>
<dbReference type="SUPFAM" id="SSF55681">
    <property type="entry name" value="Class II aaRS and biotin synthetases"/>
    <property type="match status" value="1"/>
</dbReference>
<dbReference type="NCBIfam" id="TIGR00499">
    <property type="entry name" value="lysS_bact"/>
    <property type="match status" value="1"/>
</dbReference>
<dbReference type="PANTHER" id="PTHR42918">
    <property type="entry name" value="LYSYL-TRNA SYNTHETASE"/>
    <property type="match status" value="1"/>
</dbReference>
<evidence type="ECO:0000256" key="3">
    <source>
        <dbReference type="ARBA" id="ARBA00013166"/>
    </source>
</evidence>
<dbReference type="InterPro" id="IPR004364">
    <property type="entry name" value="Aa-tRNA-synt_II"/>
</dbReference>
<dbReference type="EMBL" id="JAOPGA020001774">
    <property type="protein sequence ID" value="KAL0491198.1"/>
    <property type="molecule type" value="Genomic_DNA"/>
</dbReference>
<dbReference type="Proteomes" id="UP001431209">
    <property type="component" value="Unassembled WGS sequence"/>
</dbReference>
<keyword evidence="16" id="KW-1185">Reference proteome</keyword>
<keyword evidence="7" id="KW-0067">ATP-binding</keyword>
<dbReference type="PROSITE" id="PS50862">
    <property type="entry name" value="AA_TRNA_LIGASE_II"/>
    <property type="match status" value="1"/>
</dbReference>
<dbReference type="HAMAP" id="MF_00252">
    <property type="entry name" value="Lys_tRNA_synth_class2"/>
    <property type="match status" value="1"/>
</dbReference>
<feature type="compositionally biased region" description="Basic and acidic residues" evidence="13">
    <location>
        <begin position="101"/>
        <end position="125"/>
    </location>
</feature>
<dbReference type="NCBIfam" id="NF001756">
    <property type="entry name" value="PRK00484.1"/>
    <property type="match status" value="1"/>
</dbReference>
<comment type="caution">
    <text evidence="15">The sequence shown here is derived from an EMBL/GenBank/DDBJ whole genome shotgun (WGS) entry which is preliminary data.</text>
</comment>
<evidence type="ECO:0000256" key="5">
    <source>
        <dbReference type="ARBA" id="ARBA00022598"/>
    </source>
</evidence>
<dbReference type="InterPro" id="IPR034762">
    <property type="entry name" value="Lys-tRNA-ligase_II_bac/euk"/>
</dbReference>
<dbReference type="CDD" id="cd04322">
    <property type="entry name" value="LysRS_N"/>
    <property type="match status" value="1"/>
</dbReference>
<dbReference type="GO" id="GO:0006430">
    <property type="term" value="P:lysyl-tRNA aminoacylation"/>
    <property type="evidence" value="ECO:0007669"/>
    <property type="project" value="InterPro"/>
</dbReference>
<sequence length="677" mass="77022">MSQLTEEKLLVVLTQYNELIASKTSAEKEGDAGVQLADELLTKVVSDNGLSATEEDIINLGLELALTNDEAQKLIEAFINDKPMSKNGRKKQSRRLQNTLAKKEKAKKAEANKVESKDKPAGAKVAEEMDPTKYFENRSTMIKELADTGLEIYPHKFHVQLRIPEFHAEFGSKYEKGARDTEAKTSVAGRIDAIRYQKTLTFITIQGEGEQLQIAVDPSVYESEQACQQILGTLRRGDIIGVDGFVGRSQLGELSVFPSKISLLSPCYHMLPKKNALGKVTGQQETRYRQRYLDLMINKTTRDTFIQRTKIIHYVKSFLHDRGFLEVETPMMSMLAGGAAAKPFVTHHNDLNMDLFMRIAPELYLKQLIVGGLDRVYEMGKNFRNEGIDLTHNPEFTMLELYWAYADYNDLMAFTEELLSGMILMLNGYDVKKNDIKTNPPTDEQYKIKYQMLHTNEPVVVDFKPPFRRVPMIPTLEQILNIKFGDDLSSEETRLMLVNLLKEKNVTCSPPLTTARMLDKLVGEYIEVDCINPTFITEHPQLMSPLAKWHRSDKRLTERFELMIIGRELCNAYTELNDPFVQRQRFEEQASQKDQGDDEAQVIDEDFCRALEFGLPPTGGWGMGIDRLVMILTNQYNIKEVILFPAMKPQDSETQELQKESASAGKEKTDVSVPLKK</sequence>
<dbReference type="InterPro" id="IPR045864">
    <property type="entry name" value="aa-tRNA-synth_II/BPL/LPL"/>
</dbReference>
<accession>A0AAW2ZQE8</accession>
<reference evidence="15 16" key="1">
    <citation type="submission" date="2024-03" db="EMBL/GenBank/DDBJ databases">
        <title>The Acrasis kona genome and developmental transcriptomes reveal deep origins of eukaryotic multicellular pathways.</title>
        <authorList>
            <person name="Sheikh S."/>
            <person name="Fu C.-J."/>
            <person name="Brown M.W."/>
            <person name="Baldauf S.L."/>
        </authorList>
    </citation>
    <scope>NUCLEOTIDE SEQUENCE [LARGE SCALE GENOMIC DNA]</scope>
    <source>
        <strain evidence="15 16">ATCC MYA-3509</strain>
    </source>
</reference>
<evidence type="ECO:0000256" key="7">
    <source>
        <dbReference type="ARBA" id="ARBA00022840"/>
    </source>
</evidence>
<evidence type="ECO:0000256" key="1">
    <source>
        <dbReference type="ARBA" id="ARBA00004496"/>
    </source>
</evidence>
<dbReference type="CDD" id="cd00775">
    <property type="entry name" value="LysRS_core"/>
    <property type="match status" value="1"/>
</dbReference>
<dbReference type="Gene3D" id="3.30.930.10">
    <property type="entry name" value="Bira Bifunctional Protein, Domain 2"/>
    <property type="match status" value="1"/>
</dbReference>
<organism evidence="15 16">
    <name type="scientific">Acrasis kona</name>
    <dbReference type="NCBI Taxonomy" id="1008807"/>
    <lineage>
        <taxon>Eukaryota</taxon>
        <taxon>Discoba</taxon>
        <taxon>Heterolobosea</taxon>
        <taxon>Tetramitia</taxon>
        <taxon>Eutetramitia</taxon>
        <taxon>Acrasidae</taxon>
        <taxon>Acrasis</taxon>
    </lineage>
</organism>
<dbReference type="Gene3D" id="2.40.50.140">
    <property type="entry name" value="Nucleic acid-binding proteins"/>
    <property type="match status" value="1"/>
</dbReference>
<dbReference type="GO" id="GO:0005524">
    <property type="term" value="F:ATP binding"/>
    <property type="evidence" value="ECO:0007669"/>
    <property type="project" value="UniProtKB-KW"/>
</dbReference>
<dbReference type="AlphaFoldDB" id="A0AAW2ZQE8"/>
<gene>
    <name evidence="15" type="ORF">AKO1_002300</name>
</gene>
<evidence type="ECO:0000256" key="8">
    <source>
        <dbReference type="ARBA" id="ARBA00022917"/>
    </source>
</evidence>
<dbReference type="Pfam" id="PF01336">
    <property type="entry name" value="tRNA_anti-codon"/>
    <property type="match status" value="1"/>
</dbReference>
<dbReference type="InterPro" id="IPR012340">
    <property type="entry name" value="NA-bd_OB-fold"/>
</dbReference>
<dbReference type="GO" id="GO:0005829">
    <property type="term" value="C:cytosol"/>
    <property type="evidence" value="ECO:0007669"/>
    <property type="project" value="TreeGrafter"/>
</dbReference>
<dbReference type="PIRSF" id="PIRSF039101">
    <property type="entry name" value="LysRS2"/>
    <property type="match status" value="1"/>
</dbReference>
<protein>
    <recommendedName>
        <fullName evidence="3 12">Lysine--tRNA ligase</fullName>
        <ecNumber evidence="3 12">6.1.1.6</ecNumber>
    </recommendedName>
    <alternativeName>
        <fullName evidence="10 12">Lysyl-tRNA synthetase</fullName>
    </alternativeName>
</protein>
<dbReference type="InterPro" id="IPR004365">
    <property type="entry name" value="NA-bd_OB_tRNA"/>
</dbReference>
<dbReference type="EC" id="6.1.1.6" evidence="3 12"/>
<keyword evidence="5" id="KW-0436">Ligase</keyword>
<dbReference type="InterPro" id="IPR044136">
    <property type="entry name" value="Lys-tRNA-ligase_II_N"/>
</dbReference>
<evidence type="ECO:0000256" key="2">
    <source>
        <dbReference type="ARBA" id="ARBA00008226"/>
    </source>
</evidence>
<name>A0AAW2ZQE8_9EUKA</name>
<comment type="subcellular location">
    <subcellularLocation>
        <location evidence="1">Cytoplasm</location>
    </subcellularLocation>
</comment>